<keyword evidence="2" id="KW-1185">Reference proteome</keyword>
<evidence type="ECO:0000313" key="2">
    <source>
        <dbReference type="Proteomes" id="UP000295500"/>
    </source>
</evidence>
<reference evidence="1 2" key="1">
    <citation type="submission" date="2019-03" db="EMBL/GenBank/DDBJ databases">
        <title>Genomic Encyclopedia of Type Strains, Phase IV (KMG-IV): sequencing the most valuable type-strain genomes for metagenomic binning, comparative biology and taxonomic classification.</title>
        <authorList>
            <person name="Goeker M."/>
        </authorList>
    </citation>
    <scope>NUCLEOTIDE SEQUENCE [LARGE SCALE GENOMIC DNA]</scope>
    <source>
        <strain evidence="1 2">DSM 28287</strain>
    </source>
</reference>
<dbReference type="AlphaFoldDB" id="A0A4R6QC39"/>
<proteinExistence type="predicted"/>
<comment type="caution">
    <text evidence="1">The sequence shown here is derived from an EMBL/GenBank/DDBJ whole genome shotgun (WGS) entry which is preliminary data.</text>
</comment>
<protein>
    <submittedName>
        <fullName evidence="1">Uncharacterized protein</fullName>
    </submittedName>
</protein>
<dbReference type="EMBL" id="SNXO01000002">
    <property type="protein sequence ID" value="TDP59820.1"/>
    <property type="molecule type" value="Genomic_DNA"/>
</dbReference>
<sequence length="123" mass="13886">MAMIQGECKYCGQLQNIDAETKEEADQKATEMCECDQAAKEKQHKVVIQRIDEICHASSQDTGFTPIDDDTYKLVCILADKIIDEELEFVKIELSDRILSISKTTRGVVKFRQKKTVEVGIDG</sequence>
<accession>A0A4R6QC39</accession>
<name>A0A4R6QC39_9FIRM</name>
<dbReference type="Proteomes" id="UP000295500">
    <property type="component" value="Unassembled WGS sequence"/>
</dbReference>
<organism evidence="1 2">
    <name type="scientific">Aminicella lysinilytica</name>
    <dbReference type="NCBI Taxonomy" id="433323"/>
    <lineage>
        <taxon>Bacteria</taxon>
        <taxon>Bacillati</taxon>
        <taxon>Bacillota</taxon>
        <taxon>Clostridia</taxon>
        <taxon>Peptostreptococcales</taxon>
        <taxon>Anaerovoracaceae</taxon>
        <taxon>Aminicella</taxon>
    </lineage>
</organism>
<dbReference type="RefSeq" id="WP_133527520.1">
    <property type="nucleotide sequence ID" value="NZ_SNXO01000002.1"/>
</dbReference>
<gene>
    <name evidence="1" type="ORF">EV211_10262</name>
</gene>
<evidence type="ECO:0000313" key="1">
    <source>
        <dbReference type="EMBL" id="TDP59820.1"/>
    </source>
</evidence>